<dbReference type="Proteomes" id="UP000178912">
    <property type="component" value="Unassembled WGS sequence"/>
</dbReference>
<feature type="compositionally biased region" description="Polar residues" evidence="1">
    <location>
        <begin position="111"/>
        <end position="120"/>
    </location>
</feature>
<gene>
    <name evidence="3" type="ORF">RAG0_11211</name>
</gene>
<evidence type="ECO:0000259" key="2">
    <source>
        <dbReference type="Pfam" id="PF25482"/>
    </source>
</evidence>
<feature type="compositionally biased region" description="Polar residues" evidence="1">
    <location>
        <begin position="40"/>
        <end position="67"/>
    </location>
</feature>
<organism evidence="3 4">
    <name type="scientific">Rhynchosporium agropyri</name>
    <dbReference type="NCBI Taxonomy" id="914238"/>
    <lineage>
        <taxon>Eukaryota</taxon>
        <taxon>Fungi</taxon>
        <taxon>Dikarya</taxon>
        <taxon>Ascomycota</taxon>
        <taxon>Pezizomycotina</taxon>
        <taxon>Leotiomycetes</taxon>
        <taxon>Helotiales</taxon>
        <taxon>Ploettnerulaceae</taxon>
        <taxon>Rhynchosporium</taxon>
    </lineage>
</organism>
<feature type="region of interest" description="Disordered" evidence="1">
    <location>
        <begin position="79"/>
        <end position="121"/>
    </location>
</feature>
<proteinExistence type="predicted"/>
<feature type="region of interest" description="Disordered" evidence="1">
    <location>
        <begin position="1"/>
        <end position="67"/>
    </location>
</feature>
<dbReference type="AlphaFoldDB" id="A0A1E1L388"/>
<accession>A0A1E1L388</accession>
<feature type="domain" description="DUF7905" evidence="2">
    <location>
        <begin position="292"/>
        <end position="578"/>
    </location>
</feature>
<name>A0A1E1L388_9HELO</name>
<protein>
    <recommendedName>
        <fullName evidence="2">DUF7905 domain-containing protein</fullName>
    </recommendedName>
</protein>
<dbReference type="Pfam" id="PF25482">
    <property type="entry name" value="DUF7905"/>
    <property type="match status" value="1"/>
</dbReference>
<evidence type="ECO:0000256" key="1">
    <source>
        <dbReference type="SAM" id="MobiDB-lite"/>
    </source>
</evidence>
<evidence type="ECO:0000313" key="4">
    <source>
        <dbReference type="Proteomes" id="UP000178912"/>
    </source>
</evidence>
<dbReference type="OrthoDB" id="4739136at2759"/>
<evidence type="ECO:0000313" key="3">
    <source>
        <dbReference type="EMBL" id="CZT04959.1"/>
    </source>
</evidence>
<feature type="compositionally biased region" description="Polar residues" evidence="1">
    <location>
        <begin position="1"/>
        <end position="19"/>
    </location>
</feature>
<dbReference type="InterPro" id="IPR057227">
    <property type="entry name" value="DUF7905"/>
</dbReference>
<keyword evidence="4" id="KW-1185">Reference proteome</keyword>
<dbReference type="EMBL" id="FJUX01000072">
    <property type="protein sequence ID" value="CZT04959.1"/>
    <property type="molecule type" value="Genomic_DNA"/>
</dbReference>
<reference evidence="4" key="1">
    <citation type="submission" date="2016-03" db="EMBL/GenBank/DDBJ databases">
        <authorList>
            <person name="Guldener U."/>
        </authorList>
    </citation>
    <scope>NUCLEOTIDE SEQUENCE [LARGE SCALE GENOMIC DNA]</scope>
    <source>
        <strain evidence="4">04CH-RAC-A.6.1</strain>
    </source>
</reference>
<sequence length="650" mass="73224">MKDFETSNARNWENDSVVSGQAEDPVHAQGPVAAMDDSPLVSTLDQSESTGPAHTQTIQVTLPRRQPTSNHINAVRAARNQFVPTANSVHATAPRRRPSVAGTHPGAGDAQSGQTRSSFRASKDVWADPGGLVTTKRANYIEYKARTTKEREQYLSSPGDEKFPSTGTFLWPYRTQTPNDLFGPRLTPLDAVRKEHEVFIEWKSYNSIQHLSISSRNANTNLGAVFDGIRRAIQDAKARNIDPTPQYLFVPPTAKAMRKIVRPLVYQAIKPIRATKFTLSGDGLSIDDQRKWQKDRPAMVARNQQLFKNKLITGLKALEPLKGWMRMRVTFGHVVVKVFRTPFIDGEYSYQDFIDMVSHARQDGYLEKKIGGSETAVKLCNSIVKLPGKFVPASGRATSLSDVKFKDTAIIFIKTHTADELRLETEIDRIHEQEQSEFQAGSVRLFVREKTKKGLNITFVDVERQLDWRLEVVTDTERFDIPMPLFDLIKESISVKSKVRKDVHGLEYPEVTPSKYNKSDYHITSITVRSNIQFKLIESGFVVELSIYREWFGANTFGEPTLSTGVSMFHPTWETEMESIENTVRVRDFGLGLVNLFNGQSLDPFIDEVNFTQGLFVDIAKELKEEADELAIAATRKAAAEVVAQWPENK</sequence>